<dbReference type="PRINTS" id="PR01806">
    <property type="entry name" value="VIRFACTRMVIN"/>
</dbReference>
<feature type="transmembrane region" description="Helical" evidence="9">
    <location>
        <begin position="468"/>
        <end position="490"/>
    </location>
</feature>
<gene>
    <name evidence="10" type="ORF">FHX41_0347</name>
</gene>
<evidence type="ECO:0000256" key="9">
    <source>
        <dbReference type="SAM" id="Phobius"/>
    </source>
</evidence>
<keyword evidence="4" id="KW-0133">Cell shape</keyword>
<dbReference type="OrthoDB" id="3695748at2"/>
<evidence type="ECO:0000313" key="11">
    <source>
        <dbReference type="Proteomes" id="UP000316706"/>
    </source>
</evidence>
<evidence type="ECO:0000256" key="3">
    <source>
        <dbReference type="ARBA" id="ARBA00022692"/>
    </source>
</evidence>
<dbReference type="GO" id="GO:0015648">
    <property type="term" value="F:lipid-linked peptidoglycan transporter activity"/>
    <property type="evidence" value="ECO:0007669"/>
    <property type="project" value="TreeGrafter"/>
</dbReference>
<evidence type="ECO:0000256" key="8">
    <source>
        <dbReference type="SAM" id="MobiDB-lite"/>
    </source>
</evidence>
<accession>A0A543I879</accession>
<feature type="transmembrane region" description="Helical" evidence="9">
    <location>
        <begin position="267"/>
        <end position="286"/>
    </location>
</feature>
<evidence type="ECO:0000256" key="4">
    <source>
        <dbReference type="ARBA" id="ARBA00022960"/>
    </source>
</evidence>
<feature type="transmembrane region" description="Helical" evidence="9">
    <location>
        <begin position="54"/>
        <end position="74"/>
    </location>
</feature>
<evidence type="ECO:0000256" key="7">
    <source>
        <dbReference type="ARBA" id="ARBA00023136"/>
    </source>
</evidence>
<dbReference type="InterPro" id="IPR051050">
    <property type="entry name" value="Lipid_II_flippase_MurJ/MviN"/>
</dbReference>
<feature type="transmembrane region" description="Helical" evidence="9">
    <location>
        <begin position="407"/>
        <end position="429"/>
    </location>
</feature>
<evidence type="ECO:0000256" key="2">
    <source>
        <dbReference type="ARBA" id="ARBA00022475"/>
    </source>
</evidence>
<dbReference type="RefSeq" id="WP_141965857.1">
    <property type="nucleotide sequence ID" value="NZ_VFPO01000001.1"/>
</dbReference>
<evidence type="ECO:0000313" key="10">
    <source>
        <dbReference type="EMBL" id="TQM66761.1"/>
    </source>
</evidence>
<dbReference type="Pfam" id="PF03023">
    <property type="entry name" value="MurJ"/>
    <property type="match status" value="1"/>
</dbReference>
<feature type="transmembrane region" description="Helical" evidence="9">
    <location>
        <begin position="441"/>
        <end position="462"/>
    </location>
</feature>
<comment type="subcellular location">
    <subcellularLocation>
        <location evidence="1">Cell membrane</location>
        <topology evidence="1">Multi-pass membrane protein</topology>
    </subcellularLocation>
</comment>
<protein>
    <submittedName>
        <fullName evidence="10">Putative peptidoglycan lipid II flippase</fullName>
    </submittedName>
</protein>
<proteinExistence type="predicted"/>
<evidence type="ECO:0000256" key="6">
    <source>
        <dbReference type="ARBA" id="ARBA00022989"/>
    </source>
</evidence>
<dbReference type="GO" id="GO:0034204">
    <property type="term" value="P:lipid translocation"/>
    <property type="evidence" value="ECO:0007669"/>
    <property type="project" value="TreeGrafter"/>
</dbReference>
<dbReference type="Proteomes" id="UP000316706">
    <property type="component" value="Unassembled WGS sequence"/>
</dbReference>
<dbReference type="PANTHER" id="PTHR47019">
    <property type="entry name" value="LIPID II FLIPPASE MURJ"/>
    <property type="match status" value="1"/>
</dbReference>
<feature type="transmembrane region" description="Helical" evidence="9">
    <location>
        <begin position="86"/>
        <end position="108"/>
    </location>
</feature>
<feature type="compositionally biased region" description="Basic and acidic residues" evidence="8">
    <location>
        <begin position="511"/>
        <end position="533"/>
    </location>
</feature>
<feature type="region of interest" description="Disordered" evidence="8">
    <location>
        <begin position="506"/>
        <end position="559"/>
    </location>
</feature>
<keyword evidence="3 9" id="KW-0812">Transmembrane</keyword>
<keyword evidence="6 9" id="KW-1133">Transmembrane helix</keyword>
<dbReference type="EMBL" id="VFPO01000001">
    <property type="protein sequence ID" value="TQM66761.1"/>
    <property type="molecule type" value="Genomic_DNA"/>
</dbReference>
<feature type="transmembrane region" description="Helical" evidence="9">
    <location>
        <begin position="158"/>
        <end position="177"/>
    </location>
</feature>
<keyword evidence="5" id="KW-0573">Peptidoglycan synthesis</keyword>
<dbReference type="InterPro" id="IPR004268">
    <property type="entry name" value="MurJ"/>
</dbReference>
<dbReference type="PANTHER" id="PTHR47019:SF1">
    <property type="entry name" value="LIPID II FLIPPASE MURJ"/>
    <property type="match status" value="1"/>
</dbReference>
<dbReference type="GO" id="GO:0009252">
    <property type="term" value="P:peptidoglycan biosynthetic process"/>
    <property type="evidence" value="ECO:0007669"/>
    <property type="project" value="UniProtKB-KW"/>
</dbReference>
<keyword evidence="2" id="KW-1003">Cell membrane</keyword>
<feature type="transmembrane region" description="Helical" evidence="9">
    <location>
        <begin position="306"/>
        <end position="328"/>
    </location>
</feature>
<name>A0A543I879_9ACTN</name>
<evidence type="ECO:0000256" key="5">
    <source>
        <dbReference type="ARBA" id="ARBA00022984"/>
    </source>
</evidence>
<keyword evidence="7 9" id="KW-0472">Membrane</keyword>
<reference evidence="10 11" key="1">
    <citation type="submission" date="2019-06" db="EMBL/GenBank/DDBJ databases">
        <title>Sequencing the genomes of 1000 actinobacteria strains.</title>
        <authorList>
            <person name="Klenk H.-P."/>
        </authorList>
    </citation>
    <scope>NUCLEOTIDE SEQUENCE [LARGE SCALE GENOMIC DNA]</scope>
    <source>
        <strain evidence="10 11">DSM 45043</strain>
    </source>
</reference>
<feature type="transmembrane region" description="Helical" evidence="9">
    <location>
        <begin position="382"/>
        <end position="401"/>
    </location>
</feature>
<sequence length="559" mass="55684">MTSVGRAAVLSGVLIGAGTGLGFVRDLVMAHLFGADGSTDAFLVAWTIPETVSPLLIEDAMALLMVPVVTRMLARGDGPRPLVGTALPRLVLGLSAGTLALAAAAPLVVDVLAPGLTERGPAVECVRLTAVTVVTFGVAGFMSATLRAHHRFGPPAAIYLAYNVGILALIAGLSGLVGITSAAAGVACGSVLMIAVQAPAFVRCLRASPAAPPGGRGPDAELRVMLAAAAPIVVYTVTRQAQVFVERFLASDLAAGSISHLNYAQKVAQVPMVLSLLIVTVTFPRLARAMADGDTARVARRIRQDLAVASAMVLGAAAFLIAFAPAVIRLLFEHGEFTSADTSGTASILRVYCLGLWGQSAVGLAARAFFAQKRPTWRPAAFLAVGLAVTAAIGSAFAATAGTPALAAANAAGITLAAVLLLAGLRRGVAPVPLRAVAGDVLRLALAAAGACAAGLGAAAALGPGTPLLAHLAAGGAVTAAAFAVLTVLAGPDLVATWITAGPTGAFGRRGRTESGETSDPAHRTDTPDRDEPAGADAAAGGDGPGAAGADVPLGRSLP</sequence>
<feature type="transmembrane region" description="Helical" evidence="9">
    <location>
        <begin position="348"/>
        <end position="370"/>
    </location>
</feature>
<keyword evidence="11" id="KW-1185">Reference proteome</keyword>
<organism evidence="10 11">
    <name type="scientific">Actinomadura hallensis</name>
    <dbReference type="NCBI Taxonomy" id="337895"/>
    <lineage>
        <taxon>Bacteria</taxon>
        <taxon>Bacillati</taxon>
        <taxon>Actinomycetota</taxon>
        <taxon>Actinomycetes</taxon>
        <taxon>Streptosporangiales</taxon>
        <taxon>Thermomonosporaceae</taxon>
        <taxon>Actinomadura</taxon>
    </lineage>
</organism>
<dbReference type="GO" id="GO:0008360">
    <property type="term" value="P:regulation of cell shape"/>
    <property type="evidence" value="ECO:0007669"/>
    <property type="project" value="UniProtKB-KW"/>
</dbReference>
<dbReference type="AlphaFoldDB" id="A0A543I879"/>
<dbReference type="GO" id="GO:0005886">
    <property type="term" value="C:plasma membrane"/>
    <property type="evidence" value="ECO:0007669"/>
    <property type="project" value="UniProtKB-SubCell"/>
</dbReference>
<evidence type="ECO:0000256" key="1">
    <source>
        <dbReference type="ARBA" id="ARBA00004651"/>
    </source>
</evidence>
<comment type="caution">
    <text evidence="10">The sequence shown here is derived from an EMBL/GenBank/DDBJ whole genome shotgun (WGS) entry which is preliminary data.</text>
</comment>
<feature type="transmembrane region" description="Helical" evidence="9">
    <location>
        <begin position="128"/>
        <end position="146"/>
    </location>
</feature>